<dbReference type="InterPro" id="IPR036291">
    <property type="entry name" value="NAD(P)-bd_dom_sf"/>
</dbReference>
<dbReference type="InterPro" id="IPR002347">
    <property type="entry name" value="SDR_fam"/>
</dbReference>
<dbReference type="InterPro" id="IPR020904">
    <property type="entry name" value="Sc_DH/Rdtase_CS"/>
</dbReference>
<dbReference type="RefSeq" id="WP_155221989.1">
    <property type="nucleotide sequence ID" value="NZ_BOPB01000028.1"/>
</dbReference>
<dbReference type="EMBL" id="BOPB01000028">
    <property type="protein sequence ID" value="GIJ23898.1"/>
    <property type="molecule type" value="Genomic_DNA"/>
</dbReference>
<dbReference type="PANTHER" id="PTHR43639:SF1">
    <property type="entry name" value="SHORT-CHAIN DEHYDROGENASE_REDUCTASE FAMILY PROTEIN"/>
    <property type="match status" value="1"/>
</dbReference>
<dbReference type="Proteomes" id="UP000643165">
    <property type="component" value="Unassembled WGS sequence"/>
</dbReference>
<keyword evidence="2" id="KW-0560">Oxidoreductase</keyword>
<evidence type="ECO:0000256" key="1">
    <source>
        <dbReference type="ARBA" id="ARBA00006484"/>
    </source>
</evidence>
<dbReference type="Pfam" id="PF00106">
    <property type="entry name" value="adh_short"/>
    <property type="match status" value="1"/>
</dbReference>
<dbReference type="PANTHER" id="PTHR43639">
    <property type="entry name" value="OXIDOREDUCTASE, SHORT-CHAIN DEHYDROGENASE/REDUCTASE FAMILY (AFU_ORTHOLOGUE AFUA_5G02870)"/>
    <property type="match status" value="1"/>
</dbReference>
<evidence type="ECO:0000256" key="2">
    <source>
        <dbReference type="ARBA" id="ARBA00023002"/>
    </source>
</evidence>
<comment type="similarity">
    <text evidence="1 3">Belongs to the short-chain dehydrogenases/reductases (SDR) family.</text>
</comment>
<organism evidence="4 5">
    <name type="scientific">Micromonospora lutea</name>
    <dbReference type="NCBI Taxonomy" id="419825"/>
    <lineage>
        <taxon>Bacteria</taxon>
        <taxon>Bacillati</taxon>
        <taxon>Actinomycetota</taxon>
        <taxon>Actinomycetes</taxon>
        <taxon>Micromonosporales</taxon>
        <taxon>Micromonosporaceae</taxon>
        <taxon>Micromonospora</taxon>
    </lineage>
</organism>
<evidence type="ECO:0000256" key="3">
    <source>
        <dbReference type="RuleBase" id="RU000363"/>
    </source>
</evidence>
<evidence type="ECO:0000313" key="4">
    <source>
        <dbReference type="EMBL" id="GIJ23898.1"/>
    </source>
</evidence>
<dbReference type="PRINTS" id="PR00080">
    <property type="entry name" value="SDRFAMILY"/>
</dbReference>
<dbReference type="PRINTS" id="PR00081">
    <property type="entry name" value="GDHRDH"/>
</dbReference>
<gene>
    <name evidence="4" type="ORF">Vlu01_45220</name>
</gene>
<dbReference type="Gene3D" id="3.40.50.720">
    <property type="entry name" value="NAD(P)-binding Rossmann-like Domain"/>
    <property type="match status" value="1"/>
</dbReference>
<dbReference type="CDD" id="cd05233">
    <property type="entry name" value="SDR_c"/>
    <property type="match status" value="1"/>
</dbReference>
<sequence>MAQAAQPVTVAGRVALVTGAGSGLGQAIAVRLGAAGVRVAVHYGSSAQGAAQTVAAVRAAGGEAIAIAADLTDPAAAPRLVEEVTAALGRVEILVNNAATTRFIPFEDLDSADDEVWTALLRVNLLAPVALARATFPAMVDAGWGRVLNVASTSAFEPAGSSLPYAVSKSALVSFTRGLAAVAPAGVAVSAVAPGWMDTPWTARHTGRTDAVVSAEVDVDEVARAAVELIGGTAGNGTVVVLDGGARWRRLQQGG</sequence>
<protein>
    <submittedName>
        <fullName evidence="4">Beta-ketoacyl-ACP reductase</fullName>
    </submittedName>
</protein>
<name>A0ABQ4J1K7_9ACTN</name>
<keyword evidence="5" id="KW-1185">Reference proteome</keyword>
<evidence type="ECO:0000313" key="5">
    <source>
        <dbReference type="Proteomes" id="UP000643165"/>
    </source>
</evidence>
<reference evidence="4 5" key="1">
    <citation type="submission" date="2021-01" db="EMBL/GenBank/DDBJ databases">
        <title>Whole genome shotgun sequence of Verrucosispora lutea NBRC 106530.</title>
        <authorList>
            <person name="Komaki H."/>
            <person name="Tamura T."/>
        </authorList>
    </citation>
    <scope>NUCLEOTIDE SEQUENCE [LARGE SCALE GENOMIC DNA]</scope>
    <source>
        <strain evidence="4 5">NBRC 106530</strain>
    </source>
</reference>
<comment type="caution">
    <text evidence="4">The sequence shown here is derived from an EMBL/GenBank/DDBJ whole genome shotgun (WGS) entry which is preliminary data.</text>
</comment>
<proteinExistence type="inferred from homology"/>
<accession>A0ABQ4J1K7</accession>
<dbReference type="SUPFAM" id="SSF51735">
    <property type="entry name" value="NAD(P)-binding Rossmann-fold domains"/>
    <property type="match status" value="1"/>
</dbReference>
<dbReference type="PROSITE" id="PS00061">
    <property type="entry name" value="ADH_SHORT"/>
    <property type="match status" value="1"/>
</dbReference>